<sequence length="438" mass="47523">MILDKQPLPGDEADIPGDAPPSYDALDGVPPTPATRDEKAPIASGSTNHPQPHPQSTLSPKSLTSLGSHTGKRAGPAWYNIGPSARAVREVRTTLLGLLRDLVKQNDAAGALGVLESCADACRTYDLSLSALLQEQSVEGHTPLYWAIINRPTHPQGPQNAEDADGARPDLVSALLALAAPLSDATVDEIRLACLHTSDHAFFQTLRRSPAFSPLTGTEEILLGGSVPVDDVDVEDVKADEGAFVARFRIPLFQKRMRISGTIRLEFIAKGRLWELSFIVAKSDFDSRLNYGNFKAGSWVVRLALLPHSPPTWLDSRLVIEDPRIRTHGQDPGPSQPPAPPSSLPFAGGPSSLFQAIMAGETDDTPPTSTSTSSSARQKVKARVELRLKAREQLTSGKWDHNSKIVLALEENALANSLQFKYVRSRSLLRRLARWALF</sequence>
<keyword evidence="3" id="KW-1185">Reference proteome</keyword>
<dbReference type="OrthoDB" id="2959034at2759"/>
<dbReference type="EMBL" id="AYKW01000007">
    <property type="protein sequence ID" value="PIL33720.1"/>
    <property type="molecule type" value="Genomic_DNA"/>
</dbReference>
<feature type="region of interest" description="Disordered" evidence="1">
    <location>
        <begin position="325"/>
        <end position="345"/>
    </location>
</feature>
<evidence type="ECO:0000313" key="2">
    <source>
        <dbReference type="EMBL" id="PIL33720.1"/>
    </source>
</evidence>
<feature type="region of interest" description="Disordered" evidence="1">
    <location>
        <begin position="360"/>
        <end position="380"/>
    </location>
</feature>
<evidence type="ECO:0000256" key="1">
    <source>
        <dbReference type="SAM" id="MobiDB-lite"/>
    </source>
</evidence>
<organism evidence="2 3">
    <name type="scientific">Ganoderma sinense ZZ0214-1</name>
    <dbReference type="NCBI Taxonomy" id="1077348"/>
    <lineage>
        <taxon>Eukaryota</taxon>
        <taxon>Fungi</taxon>
        <taxon>Dikarya</taxon>
        <taxon>Basidiomycota</taxon>
        <taxon>Agaricomycotina</taxon>
        <taxon>Agaricomycetes</taxon>
        <taxon>Polyporales</taxon>
        <taxon>Polyporaceae</taxon>
        <taxon>Ganoderma</taxon>
    </lineage>
</organism>
<comment type="caution">
    <text evidence="2">The sequence shown here is derived from an EMBL/GenBank/DDBJ whole genome shotgun (WGS) entry which is preliminary data.</text>
</comment>
<gene>
    <name evidence="2" type="ORF">GSI_04345</name>
</gene>
<feature type="compositionally biased region" description="Pro residues" evidence="1">
    <location>
        <begin position="334"/>
        <end position="343"/>
    </location>
</feature>
<name>A0A2G8SJ03_9APHY</name>
<feature type="region of interest" description="Disordered" evidence="1">
    <location>
        <begin position="1"/>
        <end position="79"/>
    </location>
</feature>
<dbReference type="Proteomes" id="UP000230002">
    <property type="component" value="Unassembled WGS sequence"/>
</dbReference>
<accession>A0A2G8SJ03</accession>
<feature type="compositionally biased region" description="Low complexity" evidence="1">
    <location>
        <begin position="365"/>
        <end position="375"/>
    </location>
</feature>
<protein>
    <submittedName>
        <fullName evidence="2">Uncharacterized protein</fullName>
    </submittedName>
</protein>
<proteinExistence type="predicted"/>
<dbReference type="AlphaFoldDB" id="A0A2G8SJ03"/>
<evidence type="ECO:0000313" key="3">
    <source>
        <dbReference type="Proteomes" id="UP000230002"/>
    </source>
</evidence>
<feature type="compositionally biased region" description="Polar residues" evidence="1">
    <location>
        <begin position="44"/>
        <end position="68"/>
    </location>
</feature>
<reference evidence="2 3" key="1">
    <citation type="journal article" date="2015" name="Sci. Rep.">
        <title>Chromosome-level genome map provides insights into diverse defense mechanisms in the medicinal fungus Ganoderma sinense.</title>
        <authorList>
            <person name="Zhu Y."/>
            <person name="Xu J."/>
            <person name="Sun C."/>
            <person name="Zhou S."/>
            <person name="Xu H."/>
            <person name="Nelson D.R."/>
            <person name="Qian J."/>
            <person name="Song J."/>
            <person name="Luo H."/>
            <person name="Xiang L."/>
            <person name="Li Y."/>
            <person name="Xu Z."/>
            <person name="Ji A."/>
            <person name="Wang L."/>
            <person name="Lu S."/>
            <person name="Hayward A."/>
            <person name="Sun W."/>
            <person name="Li X."/>
            <person name="Schwartz D.C."/>
            <person name="Wang Y."/>
            <person name="Chen S."/>
        </authorList>
    </citation>
    <scope>NUCLEOTIDE SEQUENCE [LARGE SCALE GENOMIC DNA]</scope>
    <source>
        <strain evidence="2 3">ZZ0214-1</strain>
    </source>
</reference>